<dbReference type="AlphaFoldDB" id="A0A0W0VL74"/>
<dbReference type="RefSeq" id="WP_058501971.1">
    <property type="nucleotide sequence ID" value="NZ_CAAAJA010000039.1"/>
</dbReference>
<dbReference type="PATRIC" id="fig|454.4.peg.1771"/>
<dbReference type="EMBL" id="LNYH01000095">
    <property type="protein sequence ID" value="KTD20839.1"/>
    <property type="molecule type" value="Genomic_DNA"/>
</dbReference>
<feature type="signal peptide" evidence="1">
    <location>
        <begin position="1"/>
        <end position="21"/>
    </location>
</feature>
<organism evidence="2 4">
    <name type="scientific">Legionella israelensis</name>
    <dbReference type="NCBI Taxonomy" id="454"/>
    <lineage>
        <taxon>Bacteria</taxon>
        <taxon>Pseudomonadati</taxon>
        <taxon>Pseudomonadota</taxon>
        <taxon>Gammaproteobacteria</taxon>
        <taxon>Legionellales</taxon>
        <taxon>Legionellaceae</taxon>
        <taxon>Legionella</taxon>
    </lineage>
</organism>
<evidence type="ECO:0000313" key="4">
    <source>
        <dbReference type="Proteomes" id="UP000054761"/>
    </source>
</evidence>
<keyword evidence="4" id="KW-1185">Reference proteome</keyword>
<dbReference type="SUPFAM" id="SSF56925">
    <property type="entry name" value="OMPA-like"/>
    <property type="match status" value="1"/>
</dbReference>
<proteinExistence type="predicted"/>
<evidence type="ECO:0000313" key="5">
    <source>
        <dbReference type="Proteomes" id="UP000295517"/>
    </source>
</evidence>
<evidence type="ECO:0000313" key="2">
    <source>
        <dbReference type="EMBL" id="KTD20839.1"/>
    </source>
</evidence>
<dbReference type="Proteomes" id="UP000054761">
    <property type="component" value="Unassembled WGS sequence"/>
</dbReference>
<dbReference type="EMBL" id="CP038254">
    <property type="protein sequence ID" value="QBR84214.1"/>
    <property type="molecule type" value="Genomic_DNA"/>
</dbReference>
<dbReference type="STRING" id="454.Lisr_1629"/>
<dbReference type="InterPro" id="IPR011250">
    <property type="entry name" value="OMP/PagP_B-barrel"/>
</dbReference>
<sequence length="248" mass="27339">MTVKRLIKPFFLSIFSVKAIAGGMYDDTAIGWTKVITLSGGPAWSRAGETQTLYLNSVLSNRYNAQKDTRLMGTGEIFFALQGPFAPGILGQLGIAAGGTGEAKMQGTIDVNFIPSGSRYEYRTNHWNASIRGKLLTDPRIFFIQPYITAAIGAAFNYAYGFRTIPLISPLTSSQWFDSNTKVGFTYSIGGGIQTSFNDHWQVGVGYEFSDWGKSELGRALTIPWTHTGPQLDHIYAHNVLFSLSYLY</sequence>
<dbReference type="Proteomes" id="UP000295517">
    <property type="component" value="Chromosome"/>
</dbReference>
<feature type="chain" id="PRO_5042680664" description="Outer membrane protein beta-barrel domain-containing protein" evidence="1">
    <location>
        <begin position="22"/>
        <end position="248"/>
    </location>
</feature>
<protein>
    <recommendedName>
        <fullName evidence="6">Outer membrane protein beta-barrel domain-containing protein</fullName>
    </recommendedName>
</protein>
<evidence type="ECO:0000256" key="1">
    <source>
        <dbReference type="SAM" id="SignalP"/>
    </source>
</evidence>
<gene>
    <name evidence="3" type="ORF">E3983_07480</name>
    <name evidence="2" type="ORF">Lisr_1629</name>
</gene>
<accession>A0A0W0VL74</accession>
<evidence type="ECO:0008006" key="6">
    <source>
        <dbReference type="Google" id="ProtNLM"/>
    </source>
</evidence>
<reference evidence="3 5" key="2">
    <citation type="submission" date="2019-03" db="EMBL/GenBank/DDBJ databases">
        <title>Diverse conjugative elements silence natural transformation in Legionella species.</title>
        <authorList>
            <person name="Durieux I."/>
            <person name="Ginevra C."/>
            <person name="Attaiech L."/>
            <person name="Picq K."/>
            <person name="Juan P.A."/>
            <person name="Jarraud S."/>
            <person name="Charpentier X."/>
        </authorList>
    </citation>
    <scope>NUCLEOTIDE SEQUENCE [LARGE SCALE GENOMIC DNA]</scope>
    <source>
        <strain evidence="3 5">HL-0427-4011</strain>
    </source>
</reference>
<dbReference type="Gene3D" id="2.40.160.20">
    <property type="match status" value="1"/>
</dbReference>
<name>A0A0W0VL74_9GAMM</name>
<reference evidence="2 4" key="1">
    <citation type="submission" date="2015-11" db="EMBL/GenBank/DDBJ databases">
        <title>Genomic analysis of 38 Legionella species identifies large and diverse effector repertoires.</title>
        <authorList>
            <person name="Burstein D."/>
            <person name="Amaro F."/>
            <person name="Zusman T."/>
            <person name="Lifshitz Z."/>
            <person name="Cohen O."/>
            <person name="Gilbert J.A."/>
            <person name="Pupko T."/>
            <person name="Shuman H.A."/>
            <person name="Segal G."/>
        </authorList>
    </citation>
    <scope>NUCLEOTIDE SEQUENCE [LARGE SCALE GENOMIC DNA]</scope>
    <source>
        <strain evidence="2 4">Bercovier 4</strain>
    </source>
</reference>
<keyword evidence="1" id="KW-0732">Signal</keyword>
<evidence type="ECO:0000313" key="3">
    <source>
        <dbReference type="EMBL" id="QBR84214.1"/>
    </source>
</evidence>